<evidence type="ECO:0000256" key="4">
    <source>
        <dbReference type="ARBA" id="ARBA00022679"/>
    </source>
</evidence>
<keyword evidence="4 10" id="KW-0808">Transferase</keyword>
<evidence type="ECO:0000256" key="8">
    <source>
        <dbReference type="SAM" id="Phobius"/>
    </source>
</evidence>
<feature type="transmembrane region" description="Helical" evidence="8">
    <location>
        <begin position="244"/>
        <end position="277"/>
    </location>
</feature>
<dbReference type="Pfam" id="PF02366">
    <property type="entry name" value="PMT"/>
    <property type="match status" value="1"/>
</dbReference>
<dbReference type="GO" id="GO:0006493">
    <property type="term" value="P:protein O-linked glycosylation"/>
    <property type="evidence" value="ECO:0007669"/>
    <property type="project" value="InterPro"/>
</dbReference>
<sequence length="500" mass="55094">MFAGFSAYIWLFAGLFIFYLIFSPLVTLSGNSGALAQASAPYDGDPKVMLAMALLLLALLAAAVYLLATRRLTAGRLTALAIAAGFVLRFGYMLYTPFYIRGHDVLSYGGYGHLDYIYRLFRLEGLPDSYGGQFYHPPLAHIADAAVAKIYALLTGATDLDTIFESSKLVPCFASSALLVMSGRLLDALDFSPRARAVALIVIAFHPTFILLSASINNDMLMVFFFMAAFLYTVRWYKNPCYKNIILLALCIGGAMSTKFSGSLIAVFTALIFILGLARHLREGKSWNIFGQFAVFGVICIPLGLWYQIRNLMLFGQPLGFVARISATSALYVGDRTAAERFLTFSVPNMLQNPYCSPFDDFRLWEYTVRCALFGEFAFSPKHDAAAAVMIIASVVLIILSLAAVVWFLFFDRRKNRLAVLGFTAVWALLMVSFVYFNIKYPFGCTMDFRYIVPTVITGAAFLGLLSDKLAGGRGRKALFGAFCAVLAVFCVSSAVFYVI</sequence>
<feature type="transmembrane region" description="Helical" evidence="8">
    <location>
        <begin position="7"/>
        <end position="28"/>
    </location>
</feature>
<evidence type="ECO:0000256" key="7">
    <source>
        <dbReference type="ARBA" id="ARBA00023136"/>
    </source>
</evidence>
<evidence type="ECO:0000256" key="3">
    <source>
        <dbReference type="ARBA" id="ARBA00022676"/>
    </source>
</evidence>
<dbReference type="STRING" id="1123282.SAMN02745823_01376"/>
<evidence type="ECO:0000256" key="2">
    <source>
        <dbReference type="ARBA" id="ARBA00022475"/>
    </source>
</evidence>
<keyword evidence="7 8" id="KW-0472">Membrane</keyword>
<dbReference type="AlphaFoldDB" id="A0A1M5WV95"/>
<feature type="transmembrane region" description="Helical" evidence="8">
    <location>
        <begin position="478"/>
        <end position="499"/>
    </location>
</feature>
<dbReference type="PANTHER" id="PTHR33908:SF11">
    <property type="entry name" value="MEMBRANE PROTEIN"/>
    <property type="match status" value="1"/>
</dbReference>
<dbReference type="GO" id="GO:0016763">
    <property type="term" value="F:pentosyltransferase activity"/>
    <property type="evidence" value="ECO:0007669"/>
    <property type="project" value="TreeGrafter"/>
</dbReference>
<gene>
    <name evidence="10" type="ORF">SAMN02745823_01376</name>
</gene>
<feature type="transmembrane region" description="Helical" evidence="8">
    <location>
        <begin position="221"/>
        <end position="238"/>
    </location>
</feature>
<name>A0A1M5WV95_9FIRM</name>
<dbReference type="GO" id="GO:0005886">
    <property type="term" value="C:plasma membrane"/>
    <property type="evidence" value="ECO:0007669"/>
    <property type="project" value="UniProtKB-SubCell"/>
</dbReference>
<keyword evidence="6 8" id="KW-1133">Transmembrane helix</keyword>
<keyword evidence="5 8" id="KW-0812">Transmembrane</keyword>
<accession>A0A1M5WV95</accession>
<evidence type="ECO:0000256" key="6">
    <source>
        <dbReference type="ARBA" id="ARBA00022989"/>
    </source>
</evidence>
<dbReference type="InterPro" id="IPR050297">
    <property type="entry name" value="LipidA_mod_glycosyltrf_83"/>
</dbReference>
<evidence type="ECO:0000256" key="5">
    <source>
        <dbReference type="ARBA" id="ARBA00022692"/>
    </source>
</evidence>
<feature type="transmembrane region" description="Helical" evidence="8">
    <location>
        <begin position="289"/>
        <end position="309"/>
    </location>
</feature>
<feature type="transmembrane region" description="Helical" evidence="8">
    <location>
        <begin position="195"/>
        <end position="214"/>
    </location>
</feature>
<keyword evidence="2" id="KW-1003">Cell membrane</keyword>
<comment type="subcellular location">
    <subcellularLocation>
        <location evidence="1">Cell membrane</location>
        <topology evidence="1">Multi-pass membrane protein</topology>
    </subcellularLocation>
</comment>
<evidence type="ECO:0000313" key="11">
    <source>
        <dbReference type="Proteomes" id="UP000183995"/>
    </source>
</evidence>
<dbReference type="PANTHER" id="PTHR33908">
    <property type="entry name" value="MANNOSYLTRANSFERASE YKCB-RELATED"/>
    <property type="match status" value="1"/>
</dbReference>
<organism evidence="10 11">
    <name type="scientific">Sporobacter termitidis DSM 10068</name>
    <dbReference type="NCBI Taxonomy" id="1123282"/>
    <lineage>
        <taxon>Bacteria</taxon>
        <taxon>Bacillati</taxon>
        <taxon>Bacillota</taxon>
        <taxon>Clostridia</taxon>
        <taxon>Eubacteriales</taxon>
        <taxon>Oscillospiraceae</taxon>
        <taxon>Sporobacter</taxon>
    </lineage>
</organism>
<dbReference type="GO" id="GO:0009103">
    <property type="term" value="P:lipopolysaccharide biosynthetic process"/>
    <property type="evidence" value="ECO:0007669"/>
    <property type="project" value="UniProtKB-ARBA"/>
</dbReference>
<proteinExistence type="predicted"/>
<dbReference type="Proteomes" id="UP000183995">
    <property type="component" value="Unassembled WGS sequence"/>
</dbReference>
<keyword evidence="11" id="KW-1185">Reference proteome</keyword>
<evidence type="ECO:0000256" key="1">
    <source>
        <dbReference type="ARBA" id="ARBA00004651"/>
    </source>
</evidence>
<dbReference type="EMBL" id="FQXV01000004">
    <property type="protein sequence ID" value="SHH90923.1"/>
    <property type="molecule type" value="Genomic_DNA"/>
</dbReference>
<dbReference type="GO" id="GO:0000030">
    <property type="term" value="F:mannosyltransferase activity"/>
    <property type="evidence" value="ECO:0007669"/>
    <property type="project" value="InterPro"/>
</dbReference>
<protein>
    <submittedName>
        <fullName evidence="10">Dolichyl-phosphate-mannose-protein mannosyltransferase</fullName>
    </submittedName>
</protein>
<feature type="transmembrane region" description="Helical" evidence="8">
    <location>
        <begin position="385"/>
        <end position="411"/>
    </location>
</feature>
<feature type="transmembrane region" description="Helical" evidence="8">
    <location>
        <begin position="80"/>
        <end position="100"/>
    </location>
</feature>
<feature type="transmembrane region" description="Helical" evidence="8">
    <location>
        <begin position="48"/>
        <end position="68"/>
    </location>
</feature>
<reference evidence="10 11" key="1">
    <citation type="submission" date="2016-11" db="EMBL/GenBank/DDBJ databases">
        <authorList>
            <person name="Jaros S."/>
            <person name="Januszkiewicz K."/>
            <person name="Wedrychowicz H."/>
        </authorList>
    </citation>
    <scope>NUCLEOTIDE SEQUENCE [LARGE SCALE GENOMIC DNA]</scope>
    <source>
        <strain evidence="10 11">DSM 10068</strain>
    </source>
</reference>
<keyword evidence="3 10" id="KW-0328">Glycosyltransferase</keyword>
<dbReference type="InterPro" id="IPR003342">
    <property type="entry name" value="ArnT-like_N"/>
</dbReference>
<feature type="transmembrane region" description="Helical" evidence="8">
    <location>
        <begin position="418"/>
        <end position="437"/>
    </location>
</feature>
<evidence type="ECO:0000259" key="9">
    <source>
        <dbReference type="Pfam" id="PF02366"/>
    </source>
</evidence>
<evidence type="ECO:0000313" key="10">
    <source>
        <dbReference type="EMBL" id="SHH90923.1"/>
    </source>
</evidence>
<feature type="transmembrane region" description="Helical" evidence="8">
    <location>
        <begin position="449"/>
        <end position="466"/>
    </location>
</feature>
<feature type="domain" description="ArnT-like N-terminal" evidence="9">
    <location>
        <begin position="169"/>
        <end position="306"/>
    </location>
</feature>